<keyword evidence="2 5" id="KW-0812">Transmembrane</keyword>
<accession>A0A315Z7J4</accession>
<sequence>MLRREIEKLYLDIKGQPLLLLALMVLLPLKVQNIVLFYSLTIAIYRLKHQKYIINRIILLDYLIMIIPFIIYLLGCLLHLEKENYLERVISYVLIPTIFLFSQKCNYDKTIAKLFLIGSLCYIIPIILNFIFSKHAFHWGTVVNTSTVRLSINVMPYIGIHPIYLSLYLSVAFVFGLSVLNTSKFWSVITFIILPFIIFLGGKSTILSLLVIAFIQGVKYFNKKIVLTASFSALLILLLVIYFMPITWRVLDVFNLDNFLGELNLSSSTSIRVYIWKATVSLIKENWIIGIGFNNIAEAIFSYLENDKIYLDHQYNTHNQFLSVFLGIGFIGFLLLLLFYLIHLHRSKHNKIYFFLLIIFLINSLTENVLERQFGAVLTSFLLTYFLFSSKK</sequence>
<evidence type="ECO:0000259" key="6">
    <source>
        <dbReference type="Pfam" id="PF04932"/>
    </source>
</evidence>
<comment type="subcellular location">
    <subcellularLocation>
        <location evidence="1">Membrane</location>
        <topology evidence="1">Multi-pass membrane protein</topology>
    </subcellularLocation>
</comment>
<evidence type="ECO:0000256" key="3">
    <source>
        <dbReference type="ARBA" id="ARBA00022989"/>
    </source>
</evidence>
<keyword evidence="8" id="KW-1185">Reference proteome</keyword>
<proteinExistence type="predicted"/>
<keyword evidence="7" id="KW-0436">Ligase</keyword>
<dbReference type="AlphaFoldDB" id="A0A315Z7J4"/>
<comment type="caution">
    <text evidence="7">The sequence shown here is derived from an EMBL/GenBank/DDBJ whole genome shotgun (WGS) entry which is preliminary data.</text>
</comment>
<keyword evidence="3 5" id="KW-1133">Transmembrane helix</keyword>
<feature type="transmembrane region" description="Helical" evidence="5">
    <location>
        <begin position="349"/>
        <end position="366"/>
    </location>
</feature>
<dbReference type="GO" id="GO:0016874">
    <property type="term" value="F:ligase activity"/>
    <property type="evidence" value="ECO:0007669"/>
    <property type="project" value="UniProtKB-KW"/>
</dbReference>
<dbReference type="Proteomes" id="UP000245535">
    <property type="component" value="Unassembled WGS sequence"/>
</dbReference>
<gene>
    <name evidence="7" type="ORF">BC781_104198</name>
</gene>
<feature type="transmembrane region" description="Helical" evidence="5">
    <location>
        <begin position="114"/>
        <end position="133"/>
    </location>
</feature>
<feature type="transmembrane region" description="Helical" evidence="5">
    <location>
        <begin position="57"/>
        <end position="78"/>
    </location>
</feature>
<protein>
    <submittedName>
        <fullName evidence="7">O-antigen ligase</fullName>
    </submittedName>
</protein>
<evidence type="ECO:0000256" key="5">
    <source>
        <dbReference type="SAM" id="Phobius"/>
    </source>
</evidence>
<evidence type="ECO:0000313" key="7">
    <source>
        <dbReference type="EMBL" id="PWJ40932.1"/>
    </source>
</evidence>
<feature type="transmembrane region" description="Helical" evidence="5">
    <location>
        <begin position="185"/>
        <end position="213"/>
    </location>
</feature>
<organism evidence="7 8">
    <name type="scientific">Sediminitomix flava</name>
    <dbReference type="NCBI Taxonomy" id="379075"/>
    <lineage>
        <taxon>Bacteria</taxon>
        <taxon>Pseudomonadati</taxon>
        <taxon>Bacteroidota</taxon>
        <taxon>Cytophagia</taxon>
        <taxon>Cytophagales</taxon>
        <taxon>Flammeovirgaceae</taxon>
        <taxon>Sediminitomix</taxon>
    </lineage>
</organism>
<dbReference type="Pfam" id="PF04932">
    <property type="entry name" value="Wzy_C"/>
    <property type="match status" value="1"/>
</dbReference>
<dbReference type="PANTHER" id="PTHR37422:SF13">
    <property type="entry name" value="LIPOPOLYSACCHARIDE BIOSYNTHESIS PROTEIN PA4999-RELATED"/>
    <property type="match status" value="1"/>
</dbReference>
<feature type="transmembrane region" description="Helical" evidence="5">
    <location>
        <begin position="372"/>
        <end position="388"/>
    </location>
</feature>
<name>A0A315Z7J4_SEDFL</name>
<dbReference type="PANTHER" id="PTHR37422">
    <property type="entry name" value="TEICHURONIC ACID BIOSYNTHESIS PROTEIN TUAE"/>
    <property type="match status" value="1"/>
</dbReference>
<reference evidence="7 8" key="1">
    <citation type="submission" date="2018-03" db="EMBL/GenBank/DDBJ databases">
        <title>Genomic Encyclopedia of Archaeal and Bacterial Type Strains, Phase II (KMG-II): from individual species to whole genera.</title>
        <authorList>
            <person name="Goeker M."/>
        </authorList>
    </citation>
    <scope>NUCLEOTIDE SEQUENCE [LARGE SCALE GENOMIC DNA]</scope>
    <source>
        <strain evidence="7 8">DSM 28229</strain>
    </source>
</reference>
<dbReference type="EMBL" id="QGDO01000004">
    <property type="protein sequence ID" value="PWJ40932.1"/>
    <property type="molecule type" value="Genomic_DNA"/>
</dbReference>
<feature type="transmembrane region" description="Helical" evidence="5">
    <location>
        <begin position="225"/>
        <end position="244"/>
    </location>
</feature>
<feature type="transmembrane region" description="Helical" evidence="5">
    <location>
        <begin position="20"/>
        <end position="45"/>
    </location>
</feature>
<feature type="transmembrane region" description="Helical" evidence="5">
    <location>
        <begin position="321"/>
        <end position="342"/>
    </location>
</feature>
<feature type="transmembrane region" description="Helical" evidence="5">
    <location>
        <begin position="154"/>
        <end position="179"/>
    </location>
</feature>
<evidence type="ECO:0000256" key="4">
    <source>
        <dbReference type="ARBA" id="ARBA00023136"/>
    </source>
</evidence>
<feature type="domain" description="O-antigen ligase-related" evidence="6">
    <location>
        <begin position="191"/>
        <end position="337"/>
    </location>
</feature>
<keyword evidence="4 5" id="KW-0472">Membrane</keyword>
<evidence type="ECO:0000256" key="1">
    <source>
        <dbReference type="ARBA" id="ARBA00004141"/>
    </source>
</evidence>
<evidence type="ECO:0000256" key="2">
    <source>
        <dbReference type="ARBA" id="ARBA00022692"/>
    </source>
</evidence>
<dbReference type="InterPro" id="IPR007016">
    <property type="entry name" value="O-antigen_ligase-rel_domated"/>
</dbReference>
<dbReference type="GO" id="GO:0016020">
    <property type="term" value="C:membrane"/>
    <property type="evidence" value="ECO:0007669"/>
    <property type="project" value="UniProtKB-SubCell"/>
</dbReference>
<evidence type="ECO:0000313" key="8">
    <source>
        <dbReference type="Proteomes" id="UP000245535"/>
    </source>
</evidence>
<dbReference type="InterPro" id="IPR051533">
    <property type="entry name" value="WaaL-like"/>
</dbReference>
<feature type="transmembrane region" description="Helical" evidence="5">
    <location>
        <begin position="85"/>
        <end position="102"/>
    </location>
</feature>